<evidence type="ECO:0000256" key="2">
    <source>
        <dbReference type="SAM" id="SignalP"/>
    </source>
</evidence>
<reference evidence="3" key="1">
    <citation type="submission" date="2018-04" db="EMBL/GenBank/DDBJ databases">
        <title>Transcriptome of Schizaphis graminum biotype I.</title>
        <authorList>
            <person name="Scully E.D."/>
            <person name="Geib S.M."/>
            <person name="Palmer N.A."/>
            <person name="Koch K."/>
            <person name="Bradshaw J."/>
            <person name="Heng-Moss T."/>
            <person name="Sarath G."/>
        </authorList>
    </citation>
    <scope>NUCLEOTIDE SEQUENCE</scope>
</reference>
<organism evidence="3">
    <name type="scientific">Schizaphis graminum</name>
    <name type="common">Green bug aphid</name>
    <dbReference type="NCBI Taxonomy" id="13262"/>
    <lineage>
        <taxon>Eukaryota</taxon>
        <taxon>Metazoa</taxon>
        <taxon>Ecdysozoa</taxon>
        <taxon>Arthropoda</taxon>
        <taxon>Hexapoda</taxon>
        <taxon>Insecta</taxon>
        <taxon>Pterygota</taxon>
        <taxon>Neoptera</taxon>
        <taxon>Paraneoptera</taxon>
        <taxon>Hemiptera</taxon>
        <taxon>Sternorrhyncha</taxon>
        <taxon>Aphidomorpha</taxon>
        <taxon>Aphidoidea</taxon>
        <taxon>Aphididae</taxon>
        <taxon>Aphidini</taxon>
        <taxon>Schizaphis</taxon>
    </lineage>
</organism>
<name>A0A2S2P026_SCHGA</name>
<accession>A0A2S2P026</accession>
<feature type="signal peptide" evidence="2">
    <location>
        <begin position="1"/>
        <end position="20"/>
    </location>
</feature>
<feature type="compositionally biased region" description="Basic and acidic residues" evidence="1">
    <location>
        <begin position="341"/>
        <end position="355"/>
    </location>
</feature>
<feature type="compositionally biased region" description="Polar residues" evidence="1">
    <location>
        <begin position="274"/>
        <end position="284"/>
    </location>
</feature>
<sequence>MQSFLLKTICCILIINVTFCSSCFRSICKARCYFKHSGFDFGYCEKGICKCAPPVIYVFDGIGRDLSDEYIDNSLDNNNVIQNLMPTSNTSASDTSDENKKNKIWENIVGKIINKNPFIKEENLKDLKAKVFNNLPDLNNVFIALRNPLETALNEIKKTVPSTFTECNDLLNLLLQQQKKNNFVNLNSKDAPIIQTNKPSTQASPLISPTPQIVTLTQAPTLILPTPQIVLSPPTTPKTANRLTVSSPRNIVPNKNAVANKLPSARITDDNLNKQENSNLNSNKLQTKLKNQQTANKENKTRHELLLELSDETVEYYDTNELSDENVKQNNKLQTTNNNKIGEKLPPVRKEKLDESYESQSESGSYESFEEEKPTVANVAIMSNK</sequence>
<feature type="region of interest" description="Disordered" evidence="1">
    <location>
        <begin position="320"/>
        <end position="385"/>
    </location>
</feature>
<feature type="chain" id="PRO_5015528099" evidence="2">
    <location>
        <begin position="21"/>
        <end position="385"/>
    </location>
</feature>
<gene>
    <name evidence="3" type="ORF">g.103268</name>
</gene>
<dbReference type="EMBL" id="GGMR01010178">
    <property type="protein sequence ID" value="MBY22797.1"/>
    <property type="molecule type" value="Transcribed_RNA"/>
</dbReference>
<protein>
    <submittedName>
        <fullName evidence="3">Uncharacterized protein</fullName>
    </submittedName>
</protein>
<evidence type="ECO:0000256" key="1">
    <source>
        <dbReference type="SAM" id="MobiDB-lite"/>
    </source>
</evidence>
<dbReference type="AlphaFoldDB" id="A0A2S2P026"/>
<feature type="region of interest" description="Disordered" evidence="1">
    <location>
        <begin position="265"/>
        <end position="284"/>
    </location>
</feature>
<evidence type="ECO:0000313" key="3">
    <source>
        <dbReference type="EMBL" id="MBY22797.1"/>
    </source>
</evidence>
<feature type="compositionally biased region" description="Low complexity" evidence="1">
    <location>
        <begin position="358"/>
        <end position="367"/>
    </location>
</feature>
<keyword evidence="2" id="KW-0732">Signal</keyword>
<feature type="compositionally biased region" description="Low complexity" evidence="1">
    <location>
        <begin position="328"/>
        <end position="340"/>
    </location>
</feature>
<proteinExistence type="predicted"/>